<dbReference type="InterPro" id="IPR000922">
    <property type="entry name" value="Lectin_gal-bd_dom"/>
</dbReference>
<dbReference type="Proteomes" id="UP000290572">
    <property type="component" value="Unassembled WGS sequence"/>
</dbReference>
<dbReference type="InterPro" id="IPR043159">
    <property type="entry name" value="Lectin_gal-bd_sf"/>
</dbReference>
<name>A0A498NX15_LABRO</name>
<dbReference type="EMBL" id="QBIY01007184">
    <property type="protein sequence ID" value="RXN36732.1"/>
    <property type="molecule type" value="Genomic_DNA"/>
</dbReference>
<proteinExistence type="predicted"/>
<sequence length="102" mass="11717">MLDECEDKRRCQVLVNSRLFGTDPCPTVSKYLSVRYKCRPSEYKSKVVCEGERLRLGCKTGMQIAVYSAMFGRTQQGTLECPPHHQRAQSVDKEVETCLYTF</sequence>
<accession>A0A498NX15</accession>
<dbReference type="Pfam" id="PF02140">
    <property type="entry name" value="SUEL_Lectin"/>
    <property type="match status" value="1"/>
</dbReference>
<comment type="caution">
    <text evidence="4">The sequence shown here is derived from an EMBL/GenBank/DDBJ whole genome shotgun (WGS) entry which is preliminary data.</text>
</comment>
<reference evidence="4 5" key="1">
    <citation type="submission" date="2018-03" db="EMBL/GenBank/DDBJ databases">
        <title>Draft genome sequence of Rohu Carp (Labeo rohita).</title>
        <authorList>
            <person name="Das P."/>
            <person name="Kushwaha B."/>
            <person name="Joshi C.G."/>
            <person name="Kumar D."/>
            <person name="Nagpure N.S."/>
            <person name="Sahoo L."/>
            <person name="Das S.P."/>
            <person name="Bit A."/>
            <person name="Patnaik S."/>
            <person name="Meher P.K."/>
            <person name="Jayasankar P."/>
            <person name="Koringa P.G."/>
            <person name="Patel N.V."/>
            <person name="Hinsu A.T."/>
            <person name="Kumar R."/>
            <person name="Pandey M."/>
            <person name="Agarwal S."/>
            <person name="Srivastava S."/>
            <person name="Singh M."/>
            <person name="Iquebal M.A."/>
            <person name="Jaiswal S."/>
            <person name="Angadi U.B."/>
            <person name="Kumar N."/>
            <person name="Raza M."/>
            <person name="Shah T.M."/>
            <person name="Rai A."/>
            <person name="Jena J.K."/>
        </authorList>
    </citation>
    <scope>NUCLEOTIDE SEQUENCE [LARGE SCALE GENOMIC DNA]</scope>
    <source>
        <strain evidence="4">DASCIFA01</strain>
        <tissue evidence="4">Testis</tissue>
    </source>
</reference>
<dbReference type="Gene3D" id="2.60.120.740">
    <property type="match status" value="2"/>
</dbReference>
<evidence type="ECO:0000313" key="5">
    <source>
        <dbReference type="Proteomes" id="UP000290572"/>
    </source>
</evidence>
<gene>
    <name evidence="4" type="ORF">ROHU_002697</name>
</gene>
<evidence type="ECO:0000313" key="4">
    <source>
        <dbReference type="EMBL" id="RXN36732.1"/>
    </source>
</evidence>
<dbReference type="PROSITE" id="PS50228">
    <property type="entry name" value="SUEL_LECTIN"/>
    <property type="match status" value="1"/>
</dbReference>
<organism evidence="4 5">
    <name type="scientific">Labeo rohita</name>
    <name type="common">Indian major carp</name>
    <name type="synonym">Cyprinus rohita</name>
    <dbReference type="NCBI Taxonomy" id="84645"/>
    <lineage>
        <taxon>Eukaryota</taxon>
        <taxon>Metazoa</taxon>
        <taxon>Chordata</taxon>
        <taxon>Craniata</taxon>
        <taxon>Vertebrata</taxon>
        <taxon>Euteleostomi</taxon>
        <taxon>Actinopterygii</taxon>
        <taxon>Neopterygii</taxon>
        <taxon>Teleostei</taxon>
        <taxon>Ostariophysi</taxon>
        <taxon>Cypriniformes</taxon>
        <taxon>Cyprinidae</taxon>
        <taxon>Labeoninae</taxon>
        <taxon>Labeonini</taxon>
        <taxon>Labeo</taxon>
    </lineage>
</organism>
<protein>
    <submittedName>
        <fullName evidence="4">Eva-1-like protein</fullName>
    </submittedName>
</protein>
<evidence type="ECO:0000256" key="1">
    <source>
        <dbReference type="ARBA" id="ARBA00022734"/>
    </source>
</evidence>
<evidence type="ECO:0000259" key="3">
    <source>
        <dbReference type="PROSITE" id="PS50228"/>
    </source>
</evidence>
<keyword evidence="2" id="KW-0677">Repeat</keyword>
<dbReference type="AlphaFoldDB" id="A0A498NX15"/>
<feature type="domain" description="SUEL-type lectin" evidence="3">
    <location>
        <begin position="1"/>
        <end position="39"/>
    </location>
</feature>
<dbReference type="PANTHER" id="PTHR46780">
    <property type="entry name" value="PROTEIN EVA-1"/>
    <property type="match status" value="1"/>
</dbReference>
<keyword evidence="5" id="KW-1185">Reference proteome</keyword>
<dbReference type="GO" id="GO:0030246">
    <property type="term" value="F:carbohydrate binding"/>
    <property type="evidence" value="ECO:0007669"/>
    <property type="project" value="UniProtKB-KW"/>
</dbReference>
<evidence type="ECO:0000256" key="2">
    <source>
        <dbReference type="ARBA" id="ARBA00022737"/>
    </source>
</evidence>
<keyword evidence="1" id="KW-0430">Lectin</keyword>